<dbReference type="GO" id="GO:0016020">
    <property type="term" value="C:membrane"/>
    <property type="evidence" value="ECO:0007669"/>
    <property type="project" value="UniProtKB-SubCell"/>
</dbReference>
<feature type="domain" description="Mechanosensitive ion channel MscS" evidence="7">
    <location>
        <begin position="188"/>
        <end position="254"/>
    </location>
</feature>
<keyword evidence="3 6" id="KW-1133">Transmembrane helix</keyword>
<protein>
    <submittedName>
        <fullName evidence="8">Mechanosensitive ion channel-like protein</fullName>
    </submittedName>
</protein>
<comment type="caution">
    <text evidence="8">The sequence shown here is derived from an EMBL/GenBank/DDBJ whole genome shotgun (WGS) entry which is preliminary data.</text>
</comment>
<dbReference type="EMBL" id="QGGV01000010">
    <property type="protein sequence ID" value="PWK54774.1"/>
    <property type="molecule type" value="Genomic_DNA"/>
</dbReference>
<evidence type="ECO:0000256" key="6">
    <source>
        <dbReference type="SAM" id="Phobius"/>
    </source>
</evidence>
<dbReference type="GO" id="GO:0008381">
    <property type="term" value="F:mechanosensitive monoatomic ion channel activity"/>
    <property type="evidence" value="ECO:0007669"/>
    <property type="project" value="UniProtKB-ARBA"/>
</dbReference>
<name>A0A316G1E3_9RHOB</name>
<dbReference type="InterPro" id="IPR006685">
    <property type="entry name" value="MscS_channel_2nd"/>
</dbReference>
<evidence type="ECO:0000256" key="2">
    <source>
        <dbReference type="ARBA" id="ARBA00022692"/>
    </source>
</evidence>
<dbReference type="InterPro" id="IPR010920">
    <property type="entry name" value="LSM_dom_sf"/>
</dbReference>
<evidence type="ECO:0000256" key="3">
    <source>
        <dbReference type="ARBA" id="ARBA00022989"/>
    </source>
</evidence>
<dbReference type="Pfam" id="PF00924">
    <property type="entry name" value="MS_channel_2nd"/>
    <property type="match status" value="1"/>
</dbReference>
<comment type="subcellular location">
    <subcellularLocation>
        <location evidence="1">Membrane</location>
    </subcellularLocation>
</comment>
<gene>
    <name evidence="8" type="ORF">C8D95_11066</name>
</gene>
<sequence>MTLEFLRGWLTALPGGSGPFVAALLAVAVALMAHWLWHRVATRIVAGRDLFWRSLVQRTRRPVRLAFVTLALFLALAPFDLPDGLNVFVRRALTVLTIVLIAWWLRMAFSIWMTIHLRQFSLDSEDNLNARKHITQGRILQRIGNILIYVGALAAVLMTFETVRHYGVSLLASAGAAGIVVGFALQPLLKNLIAGIQLAVTQPIRIDDALIVEGEWGQVEEITSTYVVIKIWDWRRLIVPLNYFIEQPFQNWTRETASLIGAVMLYVDHTADVARLREKAREVVEASPRWDRNVFAVQVTDIRETVMEVRVIASGRNAGLVYDLRCDIREALVAWLQAEMPGALPRTRAEVTSDPDRRPSAAAEVDEG</sequence>
<dbReference type="AlphaFoldDB" id="A0A316G1E3"/>
<evidence type="ECO:0000313" key="9">
    <source>
        <dbReference type="Proteomes" id="UP000245390"/>
    </source>
</evidence>
<dbReference type="Gene3D" id="2.30.30.60">
    <property type="match status" value="1"/>
</dbReference>
<evidence type="ECO:0000256" key="1">
    <source>
        <dbReference type="ARBA" id="ARBA00004370"/>
    </source>
</evidence>
<reference evidence="8 9" key="1">
    <citation type="submission" date="2018-05" db="EMBL/GenBank/DDBJ databases">
        <title>Genomic Encyclopedia of Type Strains, Phase IV (KMG-IV): sequencing the most valuable type-strain genomes for metagenomic binning, comparative biology and taxonomic classification.</title>
        <authorList>
            <person name="Goeker M."/>
        </authorList>
    </citation>
    <scope>NUCLEOTIDE SEQUENCE [LARGE SCALE GENOMIC DNA]</scope>
    <source>
        <strain evidence="8 9">DSM 103371</strain>
    </source>
</reference>
<organism evidence="8 9">
    <name type="scientific">Silicimonas algicola</name>
    <dbReference type="NCBI Taxonomy" id="1826607"/>
    <lineage>
        <taxon>Bacteria</taxon>
        <taxon>Pseudomonadati</taxon>
        <taxon>Pseudomonadota</taxon>
        <taxon>Alphaproteobacteria</taxon>
        <taxon>Rhodobacterales</taxon>
        <taxon>Paracoccaceae</taxon>
    </lineage>
</organism>
<feature type="transmembrane region" description="Helical" evidence="6">
    <location>
        <begin position="166"/>
        <end position="185"/>
    </location>
</feature>
<keyword evidence="2 6" id="KW-0812">Transmembrane</keyword>
<keyword evidence="4 6" id="KW-0472">Membrane</keyword>
<dbReference type="PANTHER" id="PTHR30566:SF25">
    <property type="entry name" value="INNER MEMBRANE PROTEIN"/>
    <property type="match status" value="1"/>
</dbReference>
<evidence type="ECO:0000313" key="8">
    <source>
        <dbReference type="EMBL" id="PWK54774.1"/>
    </source>
</evidence>
<evidence type="ECO:0000256" key="5">
    <source>
        <dbReference type="SAM" id="MobiDB-lite"/>
    </source>
</evidence>
<feature type="region of interest" description="Disordered" evidence="5">
    <location>
        <begin position="346"/>
        <end position="368"/>
    </location>
</feature>
<feature type="compositionally biased region" description="Basic and acidic residues" evidence="5">
    <location>
        <begin position="347"/>
        <end position="359"/>
    </location>
</feature>
<dbReference type="Gene3D" id="1.10.287.1260">
    <property type="match status" value="1"/>
</dbReference>
<feature type="transmembrane region" description="Helical" evidence="6">
    <location>
        <begin position="20"/>
        <end position="41"/>
    </location>
</feature>
<feature type="transmembrane region" description="Helical" evidence="6">
    <location>
        <begin position="62"/>
        <end position="81"/>
    </location>
</feature>
<accession>A0A316G1E3</accession>
<evidence type="ECO:0000259" key="7">
    <source>
        <dbReference type="Pfam" id="PF00924"/>
    </source>
</evidence>
<dbReference type="InterPro" id="IPR023408">
    <property type="entry name" value="MscS_beta-dom_sf"/>
</dbReference>
<feature type="transmembrane region" description="Helical" evidence="6">
    <location>
        <begin position="139"/>
        <end position="160"/>
    </location>
</feature>
<keyword evidence="9" id="KW-1185">Reference proteome</keyword>
<dbReference type="PANTHER" id="PTHR30566">
    <property type="entry name" value="YNAI-RELATED MECHANOSENSITIVE ION CHANNEL"/>
    <property type="match status" value="1"/>
</dbReference>
<evidence type="ECO:0000256" key="4">
    <source>
        <dbReference type="ARBA" id="ARBA00023136"/>
    </source>
</evidence>
<dbReference type="SUPFAM" id="SSF50182">
    <property type="entry name" value="Sm-like ribonucleoproteins"/>
    <property type="match status" value="1"/>
</dbReference>
<feature type="transmembrane region" description="Helical" evidence="6">
    <location>
        <begin position="93"/>
        <end position="118"/>
    </location>
</feature>
<dbReference type="RefSeq" id="WP_241239763.1">
    <property type="nucleotide sequence ID" value="NZ_CP034588.1"/>
</dbReference>
<dbReference type="Proteomes" id="UP000245390">
    <property type="component" value="Unassembled WGS sequence"/>
</dbReference>
<proteinExistence type="predicted"/>